<dbReference type="SUPFAM" id="SSF53807">
    <property type="entry name" value="Helical backbone' metal receptor"/>
    <property type="match status" value="1"/>
</dbReference>
<dbReference type="Proteomes" id="UP000054874">
    <property type="component" value="Unassembled WGS sequence"/>
</dbReference>
<organism evidence="4 5">
    <name type="scientific">Acetivibrio ethanolgignens</name>
    <dbReference type="NCBI Taxonomy" id="290052"/>
    <lineage>
        <taxon>Bacteria</taxon>
        <taxon>Bacillati</taxon>
        <taxon>Bacillota</taxon>
        <taxon>Clostridia</taxon>
        <taxon>Eubacteriales</taxon>
        <taxon>Oscillospiraceae</taxon>
        <taxon>Acetivibrio</taxon>
    </lineage>
</organism>
<dbReference type="EMBL" id="LNAM01000186">
    <property type="protein sequence ID" value="KSV58056.1"/>
    <property type="molecule type" value="Genomic_DNA"/>
</dbReference>
<evidence type="ECO:0000256" key="1">
    <source>
        <dbReference type="ARBA" id="ARBA00008814"/>
    </source>
</evidence>
<dbReference type="OrthoDB" id="9816357at2"/>
<keyword evidence="2" id="KW-0732">Signal</keyword>
<dbReference type="PANTHER" id="PTHR30535">
    <property type="entry name" value="VITAMIN B12-BINDING PROTEIN"/>
    <property type="match status" value="1"/>
</dbReference>
<dbReference type="InterPro" id="IPR050902">
    <property type="entry name" value="ABC_Transporter_SBP"/>
</dbReference>
<proteinExistence type="inferred from homology"/>
<protein>
    <recommendedName>
        <fullName evidence="3">Fe/B12 periplasmic-binding domain-containing protein</fullName>
    </recommendedName>
</protein>
<evidence type="ECO:0000259" key="3">
    <source>
        <dbReference type="PROSITE" id="PS50983"/>
    </source>
</evidence>
<dbReference type="STRING" id="290052.ASU35_03195"/>
<reference evidence="4 5" key="1">
    <citation type="submission" date="2015-11" db="EMBL/GenBank/DDBJ databases">
        <title>Butyribacter intestini gen. nov., sp. nov., a butyric acid-producing bacterium of the family Lachnospiraceae isolated from the human faeces.</title>
        <authorList>
            <person name="Zou Y."/>
            <person name="Xue W."/>
            <person name="Luo G."/>
            <person name="Lv M."/>
        </authorList>
    </citation>
    <scope>NUCLEOTIDE SEQUENCE [LARGE SCALE GENOMIC DNA]</scope>
    <source>
        <strain evidence="4 5">ACET-33324</strain>
    </source>
</reference>
<accession>A0A0V8QBT1</accession>
<evidence type="ECO:0000313" key="4">
    <source>
        <dbReference type="EMBL" id="KSV58056.1"/>
    </source>
</evidence>
<dbReference type="RefSeq" id="WP_058353649.1">
    <property type="nucleotide sequence ID" value="NZ_CABMMD010000186.1"/>
</dbReference>
<dbReference type="Gene3D" id="3.40.50.1980">
    <property type="entry name" value="Nitrogenase molybdenum iron protein domain"/>
    <property type="match status" value="2"/>
</dbReference>
<dbReference type="PROSITE" id="PS50983">
    <property type="entry name" value="FE_B12_PBP"/>
    <property type="match status" value="1"/>
</dbReference>
<dbReference type="Pfam" id="PF01497">
    <property type="entry name" value="Peripla_BP_2"/>
    <property type="match status" value="1"/>
</dbReference>
<dbReference type="PANTHER" id="PTHR30535:SF34">
    <property type="entry name" value="MOLYBDATE-BINDING PROTEIN MOLA"/>
    <property type="match status" value="1"/>
</dbReference>
<dbReference type="GO" id="GO:0071281">
    <property type="term" value="P:cellular response to iron ion"/>
    <property type="evidence" value="ECO:0007669"/>
    <property type="project" value="TreeGrafter"/>
</dbReference>
<gene>
    <name evidence="4" type="ORF">ASU35_03195</name>
</gene>
<feature type="chain" id="PRO_5006894220" description="Fe/B12 periplasmic-binding domain-containing protein" evidence="2">
    <location>
        <begin position="25"/>
        <end position="316"/>
    </location>
</feature>
<feature type="signal peptide" evidence="2">
    <location>
        <begin position="1"/>
        <end position="24"/>
    </location>
</feature>
<comment type="similarity">
    <text evidence="1">Belongs to the bacterial solute-binding protein 8 family.</text>
</comment>
<keyword evidence="5" id="KW-1185">Reference proteome</keyword>
<evidence type="ECO:0000256" key="2">
    <source>
        <dbReference type="SAM" id="SignalP"/>
    </source>
</evidence>
<comment type="caution">
    <text evidence="4">The sequence shown here is derived from an EMBL/GenBank/DDBJ whole genome shotgun (WGS) entry which is preliminary data.</text>
</comment>
<dbReference type="AlphaFoldDB" id="A0A0V8QBT1"/>
<evidence type="ECO:0000313" key="5">
    <source>
        <dbReference type="Proteomes" id="UP000054874"/>
    </source>
</evidence>
<feature type="domain" description="Fe/B12 periplasmic-binding" evidence="3">
    <location>
        <begin position="57"/>
        <end position="316"/>
    </location>
</feature>
<sequence>MTKLKRQLCFLFFCCIFLSGCSRATTQEPETSASQMPEAVSFSDDLDNNVTIANPQKTAVLSGSLADAWLLAGGSVYATTEDTWSISNISLDPDTISLGSLSSPNLEAMISNDIDFVILSANIPYHIKLKEQLKAADIPTAYFDVETFDDYARMMKIFTDITGRSDLYDENVLTLRTAIEEQISRSDGSHPSVLFLRAYSKGVKAKDSSSMTGTMLHDLGCINIADSDSVFSENLSLEAIIAASPDYIFVTTMGNSEAAAQKSLDKLLISNPAWSSLDAVQQGNYYVLPKELFQNKPNKRWPESYRFLADILYGGE</sequence>
<dbReference type="InterPro" id="IPR002491">
    <property type="entry name" value="ABC_transptr_periplasmic_BD"/>
</dbReference>
<dbReference type="PROSITE" id="PS51257">
    <property type="entry name" value="PROKAR_LIPOPROTEIN"/>
    <property type="match status" value="1"/>
</dbReference>
<name>A0A0V8QBT1_9FIRM</name>